<evidence type="ECO:0000313" key="2">
    <source>
        <dbReference type="EMBL" id="KAE8166084.1"/>
    </source>
</evidence>
<organism evidence="2 3">
    <name type="scientific">Aspergillus tamarii</name>
    <dbReference type="NCBI Taxonomy" id="41984"/>
    <lineage>
        <taxon>Eukaryota</taxon>
        <taxon>Fungi</taxon>
        <taxon>Dikarya</taxon>
        <taxon>Ascomycota</taxon>
        <taxon>Pezizomycotina</taxon>
        <taxon>Eurotiomycetes</taxon>
        <taxon>Eurotiomycetidae</taxon>
        <taxon>Eurotiales</taxon>
        <taxon>Aspergillaceae</taxon>
        <taxon>Aspergillus</taxon>
        <taxon>Aspergillus subgen. Circumdati</taxon>
    </lineage>
</organism>
<gene>
    <name evidence="2" type="ORF">BDV40DRAFT_308081</name>
</gene>
<evidence type="ECO:0000313" key="3">
    <source>
        <dbReference type="Proteomes" id="UP000326950"/>
    </source>
</evidence>
<keyword evidence="3" id="KW-1185">Reference proteome</keyword>
<feature type="domain" description="DUF3669" evidence="1">
    <location>
        <begin position="246"/>
        <end position="301"/>
    </location>
</feature>
<name>A0A5N6V5E0_ASPTM</name>
<dbReference type="PANTHER" id="PTHR40780:SF3">
    <property type="entry name" value="DUF3669 DOMAIN-CONTAINING PROTEIN"/>
    <property type="match status" value="1"/>
</dbReference>
<dbReference type="Proteomes" id="UP000326950">
    <property type="component" value="Unassembled WGS sequence"/>
</dbReference>
<reference evidence="2 3" key="1">
    <citation type="submission" date="2019-04" db="EMBL/GenBank/DDBJ databases">
        <title>Friends and foes A comparative genomics study of 23 Aspergillus species from section Flavi.</title>
        <authorList>
            <consortium name="DOE Joint Genome Institute"/>
            <person name="Kjaerbolling I."/>
            <person name="Vesth T."/>
            <person name="Frisvad J.C."/>
            <person name="Nybo J.L."/>
            <person name="Theobald S."/>
            <person name="Kildgaard S."/>
            <person name="Isbrandt T."/>
            <person name="Kuo A."/>
            <person name="Sato A."/>
            <person name="Lyhne E.K."/>
            <person name="Kogle M.E."/>
            <person name="Wiebenga A."/>
            <person name="Kun R.S."/>
            <person name="Lubbers R.J."/>
            <person name="Makela M.R."/>
            <person name="Barry K."/>
            <person name="Chovatia M."/>
            <person name="Clum A."/>
            <person name="Daum C."/>
            <person name="Haridas S."/>
            <person name="He G."/>
            <person name="LaButti K."/>
            <person name="Lipzen A."/>
            <person name="Mondo S."/>
            <person name="Riley R."/>
            <person name="Salamov A."/>
            <person name="Simmons B.A."/>
            <person name="Magnuson J.K."/>
            <person name="Henrissat B."/>
            <person name="Mortensen U.H."/>
            <person name="Larsen T.O."/>
            <person name="Devries R.P."/>
            <person name="Grigoriev I.V."/>
            <person name="Machida M."/>
            <person name="Baker S.E."/>
            <person name="Andersen M.R."/>
        </authorList>
    </citation>
    <scope>NUCLEOTIDE SEQUENCE [LARGE SCALE GENOMIC DNA]</scope>
    <source>
        <strain evidence="2 3">CBS 117626</strain>
    </source>
</reference>
<dbReference type="OrthoDB" id="2993351at2759"/>
<dbReference type="InterPro" id="IPR022137">
    <property type="entry name" value="Znf_prot_DUF3669"/>
</dbReference>
<dbReference type="AlphaFoldDB" id="A0A5N6V5E0"/>
<protein>
    <submittedName>
        <fullName evidence="2">Zinc finger protein-domain-containing protein</fullName>
    </submittedName>
</protein>
<dbReference type="Pfam" id="PF12417">
    <property type="entry name" value="DUF3669"/>
    <property type="match status" value="1"/>
</dbReference>
<proteinExistence type="predicted"/>
<dbReference type="PANTHER" id="PTHR40780">
    <property type="entry name" value="DUF3669 DOMAIN-CONTAINING PROTEIN"/>
    <property type="match status" value="1"/>
</dbReference>
<sequence length="328" mass="37607">MTTKQDSQENYIQIGSGFCGTVWTRSLDGPAIKREDGGPSRSLANDFVMHKRALDTFLKLSRTKTSNQGQLIQPQVRIPQCYSFLTPQDIWWEENLTRFPLGYSPCNAISSERIPPFPENIRAFIVEKYCPPEISNQILSSTSNQACLIRPYLGRRRTYGTAMNVRSRFRGFSLQDYPLHLDQMVELGIPSNHIECYAAMMGEALAILHWLGEIDGNDIEFVLAPPPTEDDGSTIYMTNVLGKHTLWMLDFDLCRSMTMDMEGVKQAVKAFYGNDPFYPRPHTDQWMAFRRQYLQTSVDLTHSFHKDEIENRLGLARKFIGLIETTKK</sequence>
<evidence type="ECO:0000259" key="1">
    <source>
        <dbReference type="Pfam" id="PF12417"/>
    </source>
</evidence>
<accession>A0A5N6V5E0</accession>
<dbReference type="EMBL" id="ML738596">
    <property type="protein sequence ID" value="KAE8166084.1"/>
    <property type="molecule type" value="Genomic_DNA"/>
</dbReference>